<protein>
    <submittedName>
        <fullName evidence="9">Membrane protein DedA, SNARE-associated domain</fullName>
    </submittedName>
</protein>
<dbReference type="GO" id="GO:0005886">
    <property type="term" value="C:plasma membrane"/>
    <property type="evidence" value="ECO:0007669"/>
    <property type="project" value="UniProtKB-SubCell"/>
</dbReference>
<name>A0A1H8YLB4_9PSEU</name>
<keyword evidence="3" id="KW-1003">Cell membrane</keyword>
<evidence type="ECO:0000313" key="9">
    <source>
        <dbReference type="EMBL" id="SEP52950.1"/>
    </source>
</evidence>
<dbReference type="PANTHER" id="PTHR42709">
    <property type="entry name" value="ALKALINE PHOSPHATASE LIKE PROTEIN"/>
    <property type="match status" value="1"/>
</dbReference>
<feature type="transmembrane region" description="Helical" evidence="7">
    <location>
        <begin position="150"/>
        <end position="168"/>
    </location>
</feature>
<proteinExistence type="inferred from homology"/>
<evidence type="ECO:0000256" key="2">
    <source>
        <dbReference type="ARBA" id="ARBA00010792"/>
    </source>
</evidence>
<evidence type="ECO:0000256" key="3">
    <source>
        <dbReference type="ARBA" id="ARBA00022475"/>
    </source>
</evidence>
<accession>A0A1H8YLB4</accession>
<dbReference type="PANTHER" id="PTHR42709:SF6">
    <property type="entry name" value="UNDECAPRENYL PHOSPHATE TRANSPORTER A"/>
    <property type="match status" value="1"/>
</dbReference>
<evidence type="ECO:0000256" key="1">
    <source>
        <dbReference type="ARBA" id="ARBA00004651"/>
    </source>
</evidence>
<dbReference type="InterPro" id="IPR051311">
    <property type="entry name" value="DedA_domain"/>
</dbReference>
<dbReference type="EMBL" id="FOEF01000023">
    <property type="protein sequence ID" value="SEP52950.1"/>
    <property type="molecule type" value="Genomic_DNA"/>
</dbReference>
<dbReference type="STRING" id="394193.SAMN04489732_12376"/>
<feature type="domain" description="VTT" evidence="8">
    <location>
        <begin position="13"/>
        <end position="137"/>
    </location>
</feature>
<keyword evidence="10" id="KW-1185">Reference proteome</keyword>
<keyword evidence="5 7" id="KW-1133">Transmembrane helix</keyword>
<evidence type="ECO:0000256" key="4">
    <source>
        <dbReference type="ARBA" id="ARBA00022692"/>
    </source>
</evidence>
<dbReference type="Proteomes" id="UP000198582">
    <property type="component" value="Unassembled WGS sequence"/>
</dbReference>
<feature type="transmembrane region" description="Helical" evidence="7">
    <location>
        <begin position="34"/>
        <end position="54"/>
    </location>
</feature>
<reference evidence="9 10" key="1">
    <citation type="submission" date="2016-10" db="EMBL/GenBank/DDBJ databases">
        <authorList>
            <person name="de Groot N.N."/>
        </authorList>
    </citation>
    <scope>NUCLEOTIDE SEQUENCE [LARGE SCALE GENOMIC DNA]</scope>
    <source>
        <strain evidence="9 10">DSM 44993</strain>
    </source>
</reference>
<sequence length="177" mass="18301">MVLFVVSLVPLLPTEVTILGMGIAAAQGGTSLAAVIAVASAGCLVSDQALYALGRYGGSHVLERIGRRRKLAAGLEWLDGRLQQHPRPVLVVARWLPSGGTVGALLAGSLRWPMGEFFTASAVGVTLWTSYVAFLGYAGGQLITEPGISLLLSLGVALILGSAITYGIRRGASASRT</sequence>
<comment type="similarity">
    <text evidence="2">Belongs to the DedA family.</text>
</comment>
<evidence type="ECO:0000256" key="5">
    <source>
        <dbReference type="ARBA" id="ARBA00022989"/>
    </source>
</evidence>
<dbReference type="InterPro" id="IPR032816">
    <property type="entry name" value="VTT_dom"/>
</dbReference>
<evidence type="ECO:0000259" key="8">
    <source>
        <dbReference type="Pfam" id="PF09335"/>
    </source>
</evidence>
<dbReference type="AlphaFoldDB" id="A0A1H8YLB4"/>
<keyword evidence="4 7" id="KW-0812">Transmembrane</keyword>
<evidence type="ECO:0000313" key="10">
    <source>
        <dbReference type="Proteomes" id="UP000198582"/>
    </source>
</evidence>
<evidence type="ECO:0000256" key="7">
    <source>
        <dbReference type="SAM" id="Phobius"/>
    </source>
</evidence>
<gene>
    <name evidence="9" type="ORF">SAMN04489732_12376</name>
</gene>
<keyword evidence="6 7" id="KW-0472">Membrane</keyword>
<comment type="subcellular location">
    <subcellularLocation>
        <location evidence="1">Cell membrane</location>
        <topology evidence="1">Multi-pass membrane protein</topology>
    </subcellularLocation>
</comment>
<feature type="transmembrane region" description="Helical" evidence="7">
    <location>
        <begin position="117"/>
        <end position="138"/>
    </location>
</feature>
<organism evidence="9 10">
    <name type="scientific">Amycolatopsis saalfeldensis</name>
    <dbReference type="NCBI Taxonomy" id="394193"/>
    <lineage>
        <taxon>Bacteria</taxon>
        <taxon>Bacillati</taxon>
        <taxon>Actinomycetota</taxon>
        <taxon>Actinomycetes</taxon>
        <taxon>Pseudonocardiales</taxon>
        <taxon>Pseudonocardiaceae</taxon>
        <taxon>Amycolatopsis</taxon>
    </lineage>
</organism>
<dbReference type="Pfam" id="PF09335">
    <property type="entry name" value="VTT_dom"/>
    <property type="match status" value="1"/>
</dbReference>
<evidence type="ECO:0000256" key="6">
    <source>
        <dbReference type="ARBA" id="ARBA00023136"/>
    </source>
</evidence>